<dbReference type="InterPro" id="IPR035901">
    <property type="entry name" value="GIY-YIG_endonuc_sf"/>
</dbReference>
<dbReference type="InterPro" id="IPR038476">
    <property type="entry name" value="UvrC_RNase_H_dom_sf"/>
</dbReference>
<dbReference type="AlphaFoldDB" id="A0A1G2I6S9"/>
<evidence type="ECO:0000313" key="4">
    <source>
        <dbReference type="EMBL" id="OGZ70399.1"/>
    </source>
</evidence>
<dbReference type="Gene3D" id="3.30.420.340">
    <property type="entry name" value="UvrC, RNAse H endonuclease domain"/>
    <property type="match status" value="1"/>
</dbReference>
<dbReference type="InterPro" id="IPR036876">
    <property type="entry name" value="UVR_dom_sf"/>
</dbReference>
<dbReference type="PROSITE" id="PS50164">
    <property type="entry name" value="GIY_YIG"/>
    <property type="match status" value="1"/>
</dbReference>
<dbReference type="SMART" id="SM00465">
    <property type="entry name" value="GIYc"/>
    <property type="match status" value="1"/>
</dbReference>
<dbReference type="Pfam" id="PF08459">
    <property type="entry name" value="UvrC_RNaseH_dom"/>
    <property type="match status" value="1"/>
</dbReference>
<dbReference type="SUPFAM" id="SSF46600">
    <property type="entry name" value="C-terminal UvrC-binding domain of UvrB"/>
    <property type="match status" value="1"/>
</dbReference>
<accession>A0A1G2I6S9</accession>
<dbReference type="InterPro" id="IPR001943">
    <property type="entry name" value="UVR_dom"/>
</dbReference>
<proteinExistence type="predicted"/>
<dbReference type="Proteomes" id="UP000179214">
    <property type="component" value="Unassembled WGS sequence"/>
</dbReference>
<dbReference type="Pfam" id="PF02151">
    <property type="entry name" value="UVR"/>
    <property type="match status" value="1"/>
</dbReference>
<evidence type="ECO:0008006" key="6">
    <source>
        <dbReference type="Google" id="ProtNLM"/>
    </source>
</evidence>
<dbReference type="GO" id="GO:0009381">
    <property type="term" value="F:excinuclease ABC activity"/>
    <property type="evidence" value="ECO:0007669"/>
    <property type="project" value="InterPro"/>
</dbReference>
<dbReference type="GO" id="GO:0009380">
    <property type="term" value="C:excinuclease repair complex"/>
    <property type="evidence" value="ECO:0007669"/>
    <property type="project" value="TreeGrafter"/>
</dbReference>
<evidence type="ECO:0000259" key="3">
    <source>
        <dbReference type="PROSITE" id="PS50165"/>
    </source>
</evidence>
<sequence>MEKFSILPKNRLNNLPKTAGVYCFISRKETIYIGKAINIKDRVKNHFNQPSFRDNLFIEKVEKIGFINTDSEIEALILEANLIKKHQPKFNVIWKDGKNYFYVAITKDKKPVVFITHQPKKVLSSKYQVLSIKRKNIPNTKYSIPNTQYIGPFVEGNALKKTLKYLRKIFPFYTSVKHPKNACTWCHLGLCPGPNPDLASYKKNIQKLKLILEGKRRIVLNNLKREMQAYSKANKFEEAGKIRDRINALQQVMAHTKVIENTKIENGIWYKTQQTLQGMLNLSKEITKIECYDISNIQGKYAVGSMVVFVNGAPNKSQYKKFRIRMKNEPNDIAMLKEVLTRRLLHPEWGYPGVMLIDGGIAQLNVAINAKKEFLEDLTIAKNTRKAENIKIISIAKGKRELLIEGAPKIPLKNLPQEIYNLIVALDDEAHRFAITYHKKVRKKALLDPSP</sequence>
<dbReference type="InterPro" id="IPR047296">
    <property type="entry name" value="GIY-YIG_UvrC_Cho"/>
</dbReference>
<gene>
    <name evidence="4" type="ORF">A3F47_00805</name>
</gene>
<dbReference type="SUPFAM" id="SSF82771">
    <property type="entry name" value="GIY-YIG endonuclease"/>
    <property type="match status" value="1"/>
</dbReference>
<dbReference type="GO" id="GO:0006289">
    <property type="term" value="P:nucleotide-excision repair"/>
    <property type="evidence" value="ECO:0007669"/>
    <property type="project" value="InterPro"/>
</dbReference>
<evidence type="ECO:0000259" key="2">
    <source>
        <dbReference type="PROSITE" id="PS50164"/>
    </source>
</evidence>
<dbReference type="InterPro" id="IPR000305">
    <property type="entry name" value="GIY-YIG_endonuc"/>
</dbReference>
<feature type="domain" description="UvrC family homology region profile" evidence="3">
    <location>
        <begin position="271"/>
        <end position="369"/>
    </location>
</feature>
<evidence type="ECO:0000259" key="1">
    <source>
        <dbReference type="PROSITE" id="PS50151"/>
    </source>
</evidence>
<dbReference type="PANTHER" id="PTHR30562:SF1">
    <property type="entry name" value="UVRABC SYSTEM PROTEIN C"/>
    <property type="match status" value="1"/>
</dbReference>
<dbReference type="EMBL" id="MHOV01000010">
    <property type="protein sequence ID" value="OGZ70399.1"/>
    <property type="molecule type" value="Genomic_DNA"/>
</dbReference>
<evidence type="ECO:0000313" key="5">
    <source>
        <dbReference type="Proteomes" id="UP000179214"/>
    </source>
</evidence>
<dbReference type="Gene3D" id="3.40.1440.10">
    <property type="entry name" value="GIY-YIG endonuclease"/>
    <property type="match status" value="1"/>
</dbReference>
<dbReference type="PROSITE" id="PS50151">
    <property type="entry name" value="UVR"/>
    <property type="match status" value="1"/>
</dbReference>
<dbReference type="InterPro" id="IPR001162">
    <property type="entry name" value="UvrC_RNase_H_dom"/>
</dbReference>
<protein>
    <recommendedName>
        <fullName evidence="6">Excinuclease ABC subunit C</fullName>
    </recommendedName>
</protein>
<feature type="domain" description="UVR" evidence="1">
    <location>
        <begin position="217"/>
        <end position="252"/>
    </location>
</feature>
<dbReference type="InterPro" id="IPR050066">
    <property type="entry name" value="UvrABC_protein_C"/>
</dbReference>
<comment type="caution">
    <text evidence="4">The sequence shown here is derived from an EMBL/GenBank/DDBJ whole genome shotgun (WGS) entry which is preliminary data.</text>
</comment>
<dbReference type="CDD" id="cd10434">
    <property type="entry name" value="GIY-YIG_UvrC_Cho"/>
    <property type="match status" value="1"/>
</dbReference>
<feature type="domain" description="GIY-YIG" evidence="2">
    <location>
        <begin position="17"/>
        <end position="92"/>
    </location>
</feature>
<dbReference type="PROSITE" id="PS50165">
    <property type="entry name" value="UVRC"/>
    <property type="match status" value="1"/>
</dbReference>
<dbReference type="Gene3D" id="4.10.860.10">
    <property type="entry name" value="UVR domain"/>
    <property type="match status" value="1"/>
</dbReference>
<organism evidence="4 5">
    <name type="scientific">Candidatus Staskawiczbacteria bacterium RIFCSPHIGHO2_12_FULL_38_11</name>
    <dbReference type="NCBI Taxonomy" id="1802209"/>
    <lineage>
        <taxon>Bacteria</taxon>
        <taxon>Candidatus Staskawicziibacteriota</taxon>
    </lineage>
</organism>
<reference evidence="4 5" key="1">
    <citation type="journal article" date="2016" name="Nat. Commun.">
        <title>Thousands of microbial genomes shed light on interconnected biogeochemical processes in an aquifer system.</title>
        <authorList>
            <person name="Anantharaman K."/>
            <person name="Brown C.T."/>
            <person name="Hug L.A."/>
            <person name="Sharon I."/>
            <person name="Castelle C.J."/>
            <person name="Probst A.J."/>
            <person name="Thomas B.C."/>
            <person name="Singh A."/>
            <person name="Wilkins M.J."/>
            <person name="Karaoz U."/>
            <person name="Brodie E.L."/>
            <person name="Williams K.H."/>
            <person name="Hubbard S.S."/>
            <person name="Banfield J.F."/>
        </authorList>
    </citation>
    <scope>NUCLEOTIDE SEQUENCE [LARGE SCALE GENOMIC DNA]</scope>
</reference>
<name>A0A1G2I6S9_9BACT</name>
<dbReference type="PANTHER" id="PTHR30562">
    <property type="entry name" value="UVRC/OXIDOREDUCTASE"/>
    <property type="match status" value="1"/>
</dbReference>
<dbReference type="Pfam" id="PF01541">
    <property type="entry name" value="GIY-YIG"/>
    <property type="match status" value="1"/>
</dbReference>